<comment type="caution">
    <text evidence="3">The sequence shown here is derived from an EMBL/GenBank/DDBJ whole genome shotgun (WGS) entry which is preliminary data.</text>
</comment>
<organism evidence="3 4">
    <name type="scientific">Stephanodiscus triporus</name>
    <dbReference type="NCBI Taxonomy" id="2934178"/>
    <lineage>
        <taxon>Eukaryota</taxon>
        <taxon>Sar</taxon>
        <taxon>Stramenopiles</taxon>
        <taxon>Ochrophyta</taxon>
        <taxon>Bacillariophyta</taxon>
        <taxon>Coscinodiscophyceae</taxon>
        <taxon>Thalassiosirophycidae</taxon>
        <taxon>Stephanodiscales</taxon>
        <taxon>Stephanodiscaceae</taxon>
        <taxon>Stephanodiscus</taxon>
    </lineage>
</organism>
<dbReference type="EMBL" id="JALLAZ020000843">
    <property type="protein sequence ID" value="KAL3786239.1"/>
    <property type="molecule type" value="Genomic_DNA"/>
</dbReference>
<protein>
    <submittedName>
        <fullName evidence="3">Uncharacterized protein</fullName>
    </submittedName>
</protein>
<keyword evidence="4" id="KW-1185">Reference proteome</keyword>
<feature type="region of interest" description="Disordered" evidence="1">
    <location>
        <begin position="554"/>
        <end position="576"/>
    </location>
</feature>
<feature type="region of interest" description="Disordered" evidence="1">
    <location>
        <begin position="481"/>
        <end position="526"/>
    </location>
</feature>
<evidence type="ECO:0000313" key="3">
    <source>
        <dbReference type="EMBL" id="KAL3786239.1"/>
    </source>
</evidence>
<proteinExistence type="predicted"/>
<evidence type="ECO:0000256" key="1">
    <source>
        <dbReference type="SAM" id="MobiDB-lite"/>
    </source>
</evidence>
<feature type="compositionally biased region" description="Low complexity" evidence="1">
    <location>
        <begin position="16"/>
        <end position="34"/>
    </location>
</feature>
<dbReference type="AlphaFoldDB" id="A0ABD3PF34"/>
<feature type="chain" id="PRO_5044876199" evidence="2">
    <location>
        <begin position="20"/>
        <end position="699"/>
    </location>
</feature>
<sequence>MSLLLASSSLSLSLSLSSSSSTSMSSSSMSSIGLKRLRRRGRSRGAEEPGGRFVCVCGKCLKSSVPPVDSKDDTKACVEDDDSASFTCNISPTTAPPATATRKNAAMHKISWRSQRCGEIACDGSSGIASFGFIPPLIGCSTTTNPTTPPPGHLWSTNLQRRLASMSHPQRPAPPGGAFFLALVRVRTARTGIEKGPSTNCGWMSTIASVSSRNRPLTLTRRRLPATKSSSTSKPLVPARRLLLALARRRLRVPNMPLKHARWLPPNSSSCGSAAVDSIPSSLARPHGDSSRLLLALARRRLLLALARRRLRVANVPLKHARRLPPNSSSCGSAAIGSMPSSLARPHGDSSLASVTMASATSVLMLMASATSVLMLMASVTLVWMTMASDGFRDVGFDVDGFRDVGLDDDGFCDVGLDVGGLDEGMLVDGLDVGLLDGPTESSVVVASMYAEVGIDVGCSDVVALVVGAEVPTTAETKISSRCNRSSFSDKESANPTTQMAVRRARKPPLPIPPPPPSSSTSSRRCRRPAAVVAFDHLDVDVLVELTRSFVEDTDMLGRPDGGDMDDDEDEYYSRRRRRRPAVIRRACRRTSFGSRRTTSTLTDWGIGPLTRGMSHDPSPNDSLHATNDDSNKQSVEFLPLLRPPPAPNISGKAIPPAPYTGIRPQVLFYVDDATFPQSETITDDDEPLRHRSVNLPQT</sequence>
<feature type="compositionally biased region" description="Pro residues" evidence="1">
    <location>
        <begin position="508"/>
        <end position="518"/>
    </location>
</feature>
<evidence type="ECO:0000313" key="4">
    <source>
        <dbReference type="Proteomes" id="UP001530315"/>
    </source>
</evidence>
<name>A0ABD3PF34_9STRA</name>
<accession>A0ABD3PF34</accession>
<feature type="region of interest" description="Disordered" evidence="1">
    <location>
        <begin position="16"/>
        <end position="48"/>
    </location>
</feature>
<keyword evidence="2" id="KW-0732">Signal</keyword>
<feature type="non-terminal residue" evidence="3">
    <location>
        <position position="699"/>
    </location>
</feature>
<feature type="region of interest" description="Disordered" evidence="1">
    <location>
        <begin position="598"/>
        <end position="630"/>
    </location>
</feature>
<evidence type="ECO:0000256" key="2">
    <source>
        <dbReference type="SAM" id="SignalP"/>
    </source>
</evidence>
<gene>
    <name evidence="3" type="ORF">ACHAW5_000995</name>
</gene>
<feature type="signal peptide" evidence="2">
    <location>
        <begin position="1"/>
        <end position="19"/>
    </location>
</feature>
<reference evidence="3 4" key="1">
    <citation type="submission" date="2024-10" db="EMBL/GenBank/DDBJ databases">
        <title>Updated reference genomes for cyclostephanoid diatoms.</title>
        <authorList>
            <person name="Roberts W.R."/>
            <person name="Alverson A.J."/>
        </authorList>
    </citation>
    <scope>NUCLEOTIDE SEQUENCE [LARGE SCALE GENOMIC DNA]</scope>
    <source>
        <strain evidence="3 4">AJA276-08</strain>
    </source>
</reference>
<feature type="region of interest" description="Disordered" evidence="1">
    <location>
        <begin position="679"/>
        <end position="699"/>
    </location>
</feature>
<dbReference type="Proteomes" id="UP001530315">
    <property type="component" value="Unassembled WGS sequence"/>
</dbReference>